<keyword evidence="1" id="KW-1185">Reference proteome</keyword>
<name>A0A914V9H1_9BILA</name>
<evidence type="ECO:0000313" key="2">
    <source>
        <dbReference type="WBParaSite" id="PSAMB.scaffold1694size28667.g14444.t1"/>
    </source>
</evidence>
<accession>A0A914V9H1</accession>
<proteinExistence type="predicted"/>
<dbReference type="WBParaSite" id="PSAMB.scaffold1694size28667.g14444.t1">
    <property type="protein sequence ID" value="PSAMB.scaffold1694size28667.g14444.t1"/>
    <property type="gene ID" value="PSAMB.scaffold1694size28667.g14444"/>
</dbReference>
<sequence length="111" mass="11719">MTTTLTQLQPLMRRLESSGGSGGGCLEWSGVRRDPDCCLIARGGPEAGASASLCDSSPRRRLAVIDIPVGYLACRWLRQSIGTRSLSLPLSLSLAPTLQPPTSLVGHCRVG</sequence>
<reference evidence="2" key="1">
    <citation type="submission" date="2022-11" db="UniProtKB">
        <authorList>
            <consortium name="WormBaseParasite"/>
        </authorList>
    </citation>
    <scope>IDENTIFICATION</scope>
</reference>
<dbReference type="AlphaFoldDB" id="A0A914V9H1"/>
<protein>
    <submittedName>
        <fullName evidence="2">Uncharacterized protein</fullName>
    </submittedName>
</protein>
<evidence type="ECO:0000313" key="1">
    <source>
        <dbReference type="Proteomes" id="UP000887566"/>
    </source>
</evidence>
<organism evidence="1 2">
    <name type="scientific">Plectus sambesii</name>
    <dbReference type="NCBI Taxonomy" id="2011161"/>
    <lineage>
        <taxon>Eukaryota</taxon>
        <taxon>Metazoa</taxon>
        <taxon>Ecdysozoa</taxon>
        <taxon>Nematoda</taxon>
        <taxon>Chromadorea</taxon>
        <taxon>Plectida</taxon>
        <taxon>Plectina</taxon>
        <taxon>Plectoidea</taxon>
        <taxon>Plectidae</taxon>
        <taxon>Plectus</taxon>
    </lineage>
</organism>
<dbReference type="Proteomes" id="UP000887566">
    <property type="component" value="Unplaced"/>
</dbReference>